<sequence>MRNDSSESTGKQSPRTLSPEVEFSEKLSFKDYLTASEQRANQPLRFWRLLVPLLIQTGIILAVPTQAMYTSIAGRDVILQTLAQNPNNVVQDFFLTLEYNISRVDNLRRLPGWNDLFRSNQGRNRQLLPGTNLYVILQEQQISSGRGVPSPWRPIRVTSNLPESLPSNQVALRGVYQDNAIIYGIETYYLPEPQRQQVSNDIFQSVRQTRGNRPPQIRPITVRVKVDPQGNSVPVSLWVRDAYGDRNYRNYRL</sequence>
<reference evidence="2 3" key="1">
    <citation type="submission" date="2023-01" db="EMBL/GenBank/DDBJ databases">
        <title>Genomes from the Australian National Cyanobacteria Reference Collection.</title>
        <authorList>
            <person name="Willis A."/>
            <person name="Lee E.M.F."/>
        </authorList>
    </citation>
    <scope>NUCLEOTIDE SEQUENCE [LARGE SCALE GENOMIC DNA]</scope>
    <source>
        <strain evidence="2 3">CS-1033</strain>
    </source>
</reference>
<comment type="caution">
    <text evidence="2">The sequence shown here is derived from an EMBL/GenBank/DDBJ whole genome shotgun (WGS) entry which is preliminary data.</text>
</comment>
<proteinExistence type="predicted"/>
<dbReference type="Proteomes" id="UP001212499">
    <property type="component" value="Unassembled WGS sequence"/>
</dbReference>
<dbReference type="Pfam" id="PF14345">
    <property type="entry name" value="GDYXXLXY"/>
    <property type="match status" value="1"/>
</dbReference>
<feature type="compositionally biased region" description="Polar residues" evidence="1">
    <location>
        <begin position="1"/>
        <end position="16"/>
    </location>
</feature>
<dbReference type="InterPro" id="IPR025833">
    <property type="entry name" value="GDYXXLXY"/>
</dbReference>
<feature type="region of interest" description="Disordered" evidence="1">
    <location>
        <begin position="1"/>
        <end position="20"/>
    </location>
</feature>
<dbReference type="EMBL" id="JAQMUH010000090">
    <property type="protein sequence ID" value="MDB9539559.1"/>
    <property type="molecule type" value="Genomic_DNA"/>
</dbReference>
<evidence type="ECO:0000256" key="1">
    <source>
        <dbReference type="SAM" id="MobiDB-lite"/>
    </source>
</evidence>
<dbReference type="RefSeq" id="WP_271732466.1">
    <property type="nucleotide sequence ID" value="NZ_JANQDP010000092.1"/>
</dbReference>
<keyword evidence="3" id="KW-1185">Reference proteome</keyword>
<accession>A0ABT5ARN3</accession>
<protein>
    <submittedName>
        <fullName evidence="2">GDYXXLXY domain-containing protein</fullName>
    </submittedName>
</protein>
<evidence type="ECO:0000313" key="3">
    <source>
        <dbReference type="Proteomes" id="UP001212499"/>
    </source>
</evidence>
<organism evidence="2 3">
    <name type="scientific">Anabaenopsis arnoldii</name>
    <dbReference type="NCBI Taxonomy" id="2152938"/>
    <lineage>
        <taxon>Bacteria</taxon>
        <taxon>Bacillati</taxon>
        <taxon>Cyanobacteriota</taxon>
        <taxon>Cyanophyceae</taxon>
        <taxon>Nostocales</taxon>
        <taxon>Nodulariaceae</taxon>
        <taxon>Anabaenopsis</taxon>
    </lineage>
</organism>
<name>A0ABT5ARN3_9CYAN</name>
<gene>
    <name evidence="2" type="ORF">PN457_07800</name>
</gene>
<evidence type="ECO:0000313" key="2">
    <source>
        <dbReference type="EMBL" id="MDB9539559.1"/>
    </source>
</evidence>